<organism evidence="1 2">
    <name type="scientific">Lacinutrix neustonica</name>
    <dbReference type="NCBI Taxonomy" id="2980107"/>
    <lineage>
        <taxon>Bacteria</taxon>
        <taxon>Pseudomonadati</taxon>
        <taxon>Bacteroidota</taxon>
        <taxon>Flavobacteriia</taxon>
        <taxon>Flavobacteriales</taxon>
        <taxon>Flavobacteriaceae</taxon>
        <taxon>Lacinutrix</taxon>
    </lineage>
</organism>
<evidence type="ECO:0008006" key="3">
    <source>
        <dbReference type="Google" id="ProtNLM"/>
    </source>
</evidence>
<reference evidence="1" key="1">
    <citation type="submission" date="2022-11" db="EMBL/GenBank/DDBJ databases">
        <title>Lacinutrix neustonica HL-RS19T sp. nov., isolated from the surface microlayer sample of brackish Lake Shihwa.</title>
        <authorList>
            <person name="Choi J.Y."/>
            <person name="Hwang C.Y."/>
        </authorList>
    </citation>
    <scope>NUCLEOTIDE SEQUENCE</scope>
    <source>
        <strain evidence="1">HL-RS19</strain>
    </source>
</reference>
<gene>
    <name evidence="1" type="ORF">N7U66_10160</name>
</gene>
<protein>
    <recommendedName>
        <fullName evidence="3">Gliding motility-associated C-terminal domain-containing protein</fullName>
    </recommendedName>
</protein>
<accession>A0A9E8N0T2</accession>
<proteinExistence type="predicted"/>
<dbReference type="EMBL" id="CP113088">
    <property type="protein sequence ID" value="WAC03750.1"/>
    <property type="molecule type" value="Genomic_DNA"/>
</dbReference>
<dbReference type="AlphaFoldDB" id="A0A9E8N0T2"/>
<dbReference type="KEGG" id="lnu:N7U66_10160"/>
<dbReference type="Proteomes" id="UP001164705">
    <property type="component" value="Chromosome"/>
</dbReference>
<dbReference type="RefSeq" id="WP_267678385.1">
    <property type="nucleotide sequence ID" value="NZ_CP113088.1"/>
</dbReference>
<evidence type="ECO:0000313" key="1">
    <source>
        <dbReference type="EMBL" id="WAC03750.1"/>
    </source>
</evidence>
<sequence>MVDFVVNPSGQVFDGFYCSDDNPTIQTYINNDIQPFISGGLSVDIFYDPDLMFPASTTDPLSNSPTNYYIVLVDGGGCESQLEVGFAVVFNSPADPTPTTPQEFCSDTNPTVADLETGTTANFNWFANVDGSGNPIPPALNPATALIDGENYFIRAFEGTCTSNTIEVLVNIFDPADAGTSGAIDYCDDSVPTTDFDLFPLLGGSADTTGTWTGPSTITANPQGTTNISGFSEGLYIYTYTVPANGTCPRRYLDS</sequence>
<evidence type="ECO:0000313" key="2">
    <source>
        <dbReference type="Proteomes" id="UP001164705"/>
    </source>
</evidence>
<name>A0A9E8N0T2_9FLAO</name>
<keyword evidence="2" id="KW-1185">Reference proteome</keyword>